<accession>A0A4P7XEE3</accession>
<dbReference type="PANTHER" id="PTHR21432">
    <property type="entry name" value="ACETYL-COA HYDROLASE-RELATED"/>
    <property type="match status" value="1"/>
</dbReference>
<dbReference type="GO" id="GO:0016787">
    <property type="term" value="F:hydrolase activity"/>
    <property type="evidence" value="ECO:0007669"/>
    <property type="project" value="UniProtKB-KW"/>
</dbReference>
<dbReference type="Proteomes" id="UP000298049">
    <property type="component" value="Chromosome"/>
</dbReference>
<sequence>MATEPKVFRRVEPCVDAILAAVGKEIHLGLPLGLGKANRLANALYQRALEDKSVSLHIVTALSLTLPHGSQPLERRFLEPFVERVWAGVPELDYARDLQRGALPENVKVSEFFFKAGSNLGNATQQQNYICTNYTHAVRDLLAQGVNVVAQMVAPDPGGSDQVSFSCNPDLSLDLIPLLREGSAGDVVVVGEVNPSLPFMEGKAAVPAALFDLLLEGPAFNYSLFPAPAMAIEPAEHMIGLFASALLRDGGTLQVGIGSLGSAVIYSTILRHQRNDTYRELLERLDVATRFPVALEVGGSGTFDVGLYGCSEMLVDGFVELYRAGILKREVFDDPALQRLINEGLVDTRPSLDMLDQLVEAELIQGTLRARDIKWLQRYGILADGVELKGGRLVIGDESAKPELTDPEARKLIGEKFLGASLRGGVVAHGGFFLGPQSFYQALRDMPPESRQKFSMTSVKYINDLYDHPFGSQTLKAAQRTESRFINSAMMQTLNGAAVSDGLEDGRVISGVGGQYNFVAMAHELPGARSVLTLRSTRQSAGKTVSNIVFNYGHITIPRHLRDIVVTEYGIADLRGKSDQAVYKALIQIADSRFQQGLLRQAKKAGKISSSWAIPNAYCNNRPEEIVALVEHYRKQHDIFPAFPFDCAFTPEELRLAEALQALKAATSSPMAKLQTLIAALKVEDVPAHWQALLSRMGLERVEGWRQKLDRKLLLQGLRLTEPDAGPGNTL</sequence>
<dbReference type="InterPro" id="IPR026888">
    <property type="entry name" value="AcetylCoA_hyd_C"/>
</dbReference>
<name>A0A4P7XEE3_9ALTE</name>
<dbReference type="Gene3D" id="3.30.750.70">
    <property type="entry name" value="4-hydroxybutyrate coenzyme like domains"/>
    <property type="match status" value="1"/>
</dbReference>
<feature type="domain" description="Acetyl-CoA hydrolase/transferase C-terminal" evidence="1">
    <location>
        <begin position="435"/>
        <end position="602"/>
    </location>
</feature>
<dbReference type="RefSeq" id="WP_136547336.1">
    <property type="nucleotide sequence ID" value="NZ_CP031093.1"/>
</dbReference>
<dbReference type="GO" id="GO:0008775">
    <property type="term" value="F:acetate CoA-transferase activity"/>
    <property type="evidence" value="ECO:0007669"/>
    <property type="project" value="InterPro"/>
</dbReference>
<dbReference type="InterPro" id="IPR037171">
    <property type="entry name" value="NagB/RpiA_transferase-like"/>
</dbReference>
<dbReference type="InterPro" id="IPR046433">
    <property type="entry name" value="ActCoA_hydro"/>
</dbReference>
<organism evidence="2 3">
    <name type="scientific">Hydrocarboniclastica marina</name>
    <dbReference type="NCBI Taxonomy" id="2259620"/>
    <lineage>
        <taxon>Bacteria</taxon>
        <taxon>Pseudomonadati</taxon>
        <taxon>Pseudomonadota</taxon>
        <taxon>Gammaproteobacteria</taxon>
        <taxon>Alteromonadales</taxon>
        <taxon>Alteromonadaceae</taxon>
        <taxon>Hydrocarboniclastica</taxon>
    </lineage>
</organism>
<dbReference type="SUPFAM" id="SSF100950">
    <property type="entry name" value="NagB/RpiA/CoA transferase-like"/>
    <property type="match status" value="1"/>
</dbReference>
<dbReference type="InterPro" id="IPR038460">
    <property type="entry name" value="AcetylCoA_hyd_C_sf"/>
</dbReference>
<dbReference type="AlphaFoldDB" id="A0A4P7XEE3"/>
<dbReference type="Pfam" id="PF13336">
    <property type="entry name" value="AcetylCoA_hyd_C"/>
    <property type="match status" value="1"/>
</dbReference>
<evidence type="ECO:0000313" key="3">
    <source>
        <dbReference type="Proteomes" id="UP000298049"/>
    </source>
</evidence>
<dbReference type="KEGG" id="hmi:soil367_04560"/>
<proteinExistence type="predicted"/>
<dbReference type="GO" id="GO:0006083">
    <property type="term" value="P:acetate metabolic process"/>
    <property type="evidence" value="ECO:0007669"/>
    <property type="project" value="InterPro"/>
</dbReference>
<dbReference type="Gene3D" id="3.40.1080.10">
    <property type="entry name" value="Glutaconate Coenzyme A-transferase"/>
    <property type="match status" value="1"/>
</dbReference>
<dbReference type="Gene3D" id="3.40.1080.20">
    <property type="entry name" value="Acetyl-CoA hydrolase/transferase C-terminal domain"/>
    <property type="match status" value="1"/>
</dbReference>
<dbReference type="EMBL" id="CP031093">
    <property type="protein sequence ID" value="QCF25258.1"/>
    <property type="molecule type" value="Genomic_DNA"/>
</dbReference>
<keyword evidence="2" id="KW-0378">Hydrolase</keyword>
<dbReference type="OrthoDB" id="9801795at2"/>
<protein>
    <submittedName>
        <fullName evidence="2">Acetyl-CoA hydrolase</fullName>
    </submittedName>
</protein>
<dbReference type="PANTHER" id="PTHR21432:SF20">
    <property type="entry name" value="ACETYL-COA HYDROLASE"/>
    <property type="match status" value="1"/>
</dbReference>
<keyword evidence="3" id="KW-1185">Reference proteome</keyword>
<gene>
    <name evidence="2" type="ORF">soil367_04560</name>
</gene>
<evidence type="ECO:0000259" key="1">
    <source>
        <dbReference type="Pfam" id="PF13336"/>
    </source>
</evidence>
<evidence type="ECO:0000313" key="2">
    <source>
        <dbReference type="EMBL" id="QCF25258.1"/>
    </source>
</evidence>
<reference evidence="2 3" key="1">
    <citation type="submission" date="2018-07" db="EMBL/GenBank/DDBJ databases">
        <title>Marsedoiliclastica nanhaica gen. nov. sp. nov., a novel marine hydrocarbonoclastic bacterium isolated from an in-situ enriched hydrocarbon-degrading consortium in deep-sea sediment.</title>
        <authorList>
            <person name="Dong C."/>
            <person name="Ma T."/>
            <person name="Liu R."/>
            <person name="Shao Z."/>
        </authorList>
    </citation>
    <scope>NUCLEOTIDE SEQUENCE [LARGE SCALE GENOMIC DNA]</scope>
    <source>
        <strain evidence="3">soil36-7</strain>
    </source>
</reference>